<evidence type="ECO:0000256" key="2">
    <source>
        <dbReference type="ARBA" id="ARBA00023015"/>
    </source>
</evidence>
<dbReference type="EMBL" id="CP003379">
    <property type="protein sequence ID" value="AFL86722.1"/>
    <property type="molecule type" value="Genomic_DNA"/>
</dbReference>
<dbReference type="Pfam" id="PF04542">
    <property type="entry name" value="Sigma70_r2"/>
    <property type="match status" value="1"/>
</dbReference>
<keyword evidence="5" id="KW-0804">Transcription</keyword>
<dbReference type="InterPro" id="IPR013324">
    <property type="entry name" value="RNA_pol_sigma_r3/r4-like"/>
</dbReference>
<dbReference type="STRING" id="926566.Terro_0373"/>
<dbReference type="AlphaFoldDB" id="I3ZBV4"/>
<organism evidence="7 8">
    <name type="scientific">Terriglobus roseus (strain DSM 18391 / NRRL B-41598 / KBS 63)</name>
    <dbReference type="NCBI Taxonomy" id="926566"/>
    <lineage>
        <taxon>Bacteria</taxon>
        <taxon>Pseudomonadati</taxon>
        <taxon>Acidobacteriota</taxon>
        <taxon>Terriglobia</taxon>
        <taxon>Terriglobales</taxon>
        <taxon>Acidobacteriaceae</taxon>
        <taxon>Terriglobus</taxon>
    </lineage>
</organism>
<dbReference type="NCBIfam" id="TIGR02937">
    <property type="entry name" value="sigma70-ECF"/>
    <property type="match status" value="1"/>
</dbReference>
<dbReference type="eggNOG" id="COG1595">
    <property type="taxonomic scope" value="Bacteria"/>
</dbReference>
<evidence type="ECO:0000259" key="6">
    <source>
        <dbReference type="PROSITE" id="PS00622"/>
    </source>
</evidence>
<dbReference type="InterPro" id="IPR013249">
    <property type="entry name" value="RNA_pol_sigma70_r4_t2"/>
</dbReference>
<keyword evidence="2" id="KW-0805">Transcription regulation</keyword>
<comment type="similarity">
    <text evidence="1">Belongs to the sigma-70 factor family. ECF subfamily.</text>
</comment>
<evidence type="ECO:0000313" key="8">
    <source>
        <dbReference type="Proteomes" id="UP000006056"/>
    </source>
</evidence>
<name>I3ZBV4_TERRK</name>
<dbReference type="InterPro" id="IPR014284">
    <property type="entry name" value="RNA_pol_sigma-70_dom"/>
</dbReference>
<dbReference type="PANTHER" id="PTHR43133">
    <property type="entry name" value="RNA POLYMERASE ECF-TYPE SIGMA FACTO"/>
    <property type="match status" value="1"/>
</dbReference>
<keyword evidence="3" id="KW-0731">Sigma factor</keyword>
<dbReference type="HOGENOM" id="CLU_047691_12_5_0"/>
<gene>
    <name evidence="7" type="ordered locus">Terro_0373</name>
</gene>
<reference evidence="7 8" key="1">
    <citation type="submission" date="2012-06" db="EMBL/GenBank/DDBJ databases">
        <title>Complete genome of Terriglobus roseus DSM 18391.</title>
        <authorList>
            <consortium name="US DOE Joint Genome Institute (JGI-PGF)"/>
            <person name="Lucas S."/>
            <person name="Copeland A."/>
            <person name="Lapidus A."/>
            <person name="Glavina del Rio T."/>
            <person name="Dalin E."/>
            <person name="Tice H."/>
            <person name="Bruce D."/>
            <person name="Goodwin L."/>
            <person name="Pitluck S."/>
            <person name="Peters L."/>
            <person name="Mikhailova N."/>
            <person name="Munk A.C.C."/>
            <person name="Kyrpides N."/>
            <person name="Mavromatis K."/>
            <person name="Ivanova N."/>
            <person name="Brettin T."/>
            <person name="Detter J.C."/>
            <person name="Han C."/>
            <person name="Larimer F."/>
            <person name="Land M."/>
            <person name="Hauser L."/>
            <person name="Markowitz V."/>
            <person name="Cheng J.-F."/>
            <person name="Hugenholtz P."/>
            <person name="Woyke T."/>
            <person name="Wu D."/>
            <person name="Brambilla E."/>
            <person name="Klenk H.-P."/>
            <person name="Eisen J.A."/>
        </authorList>
    </citation>
    <scope>NUCLEOTIDE SEQUENCE [LARGE SCALE GENOMIC DNA]</scope>
    <source>
        <strain evidence="8">DSM 18391 / NRRL B-41598 / KBS 63</strain>
    </source>
</reference>
<dbReference type="GO" id="GO:0016987">
    <property type="term" value="F:sigma factor activity"/>
    <property type="evidence" value="ECO:0007669"/>
    <property type="project" value="UniProtKB-KW"/>
</dbReference>
<proteinExistence type="inferred from homology"/>
<evidence type="ECO:0000313" key="7">
    <source>
        <dbReference type="EMBL" id="AFL86722.1"/>
    </source>
</evidence>
<dbReference type="PROSITE" id="PS00622">
    <property type="entry name" value="HTH_LUXR_1"/>
    <property type="match status" value="1"/>
</dbReference>
<evidence type="ECO:0000256" key="3">
    <source>
        <dbReference type="ARBA" id="ARBA00023082"/>
    </source>
</evidence>
<dbReference type="GO" id="GO:0006352">
    <property type="term" value="P:DNA-templated transcription initiation"/>
    <property type="evidence" value="ECO:0007669"/>
    <property type="project" value="InterPro"/>
</dbReference>
<dbReference type="SUPFAM" id="SSF88659">
    <property type="entry name" value="Sigma3 and sigma4 domains of RNA polymerase sigma factors"/>
    <property type="match status" value="1"/>
</dbReference>
<dbReference type="OrthoDB" id="121429at2"/>
<keyword evidence="8" id="KW-1185">Reference proteome</keyword>
<dbReference type="SUPFAM" id="SSF88946">
    <property type="entry name" value="Sigma2 domain of RNA polymerase sigma factors"/>
    <property type="match status" value="1"/>
</dbReference>
<dbReference type="KEGG" id="trs:Terro_0373"/>
<protein>
    <submittedName>
        <fullName evidence="7">RNA polymerase sigma factor, sigma-70 family</fullName>
    </submittedName>
</protein>
<sequence length="197" mass="22122">MPGLTNPIRLFRTAAQHSVAGATAHADQETAALQAEVLALFDDLRDRLLRYSLSFGIARHDAEDVLQECFLALFRHLQAGRSRENLPGWAFRTTHNLSLKRRASLHAEYRTAVPEETAEMQVCDVGPGPEEHLLFSERQSRLRAVVRALPENDQMCLRLRAEGMRYREIASTLGISLGSVAASLARSFERLQRTDAR</sequence>
<feature type="domain" description="HTH luxR-type" evidence="6">
    <location>
        <begin position="163"/>
        <end position="190"/>
    </location>
</feature>
<dbReference type="InterPro" id="IPR007627">
    <property type="entry name" value="RNA_pol_sigma70_r2"/>
</dbReference>
<dbReference type="InterPro" id="IPR013325">
    <property type="entry name" value="RNA_pol_sigma_r2"/>
</dbReference>
<keyword evidence="4" id="KW-0238">DNA-binding</keyword>
<dbReference type="InterPro" id="IPR036388">
    <property type="entry name" value="WH-like_DNA-bd_sf"/>
</dbReference>
<dbReference type="Proteomes" id="UP000006056">
    <property type="component" value="Chromosome"/>
</dbReference>
<accession>I3ZBV4</accession>
<dbReference type="RefSeq" id="WP_014784291.1">
    <property type="nucleotide sequence ID" value="NC_018014.1"/>
</dbReference>
<evidence type="ECO:0000256" key="1">
    <source>
        <dbReference type="ARBA" id="ARBA00010641"/>
    </source>
</evidence>
<dbReference type="Pfam" id="PF08281">
    <property type="entry name" value="Sigma70_r4_2"/>
    <property type="match status" value="1"/>
</dbReference>
<dbReference type="InterPro" id="IPR000792">
    <property type="entry name" value="Tscrpt_reg_LuxR_C"/>
</dbReference>
<dbReference type="InterPro" id="IPR039425">
    <property type="entry name" value="RNA_pol_sigma-70-like"/>
</dbReference>
<dbReference type="PANTHER" id="PTHR43133:SF8">
    <property type="entry name" value="RNA POLYMERASE SIGMA FACTOR HI_1459-RELATED"/>
    <property type="match status" value="1"/>
</dbReference>
<dbReference type="Gene3D" id="1.10.10.10">
    <property type="entry name" value="Winged helix-like DNA-binding domain superfamily/Winged helix DNA-binding domain"/>
    <property type="match status" value="1"/>
</dbReference>
<evidence type="ECO:0000256" key="5">
    <source>
        <dbReference type="ARBA" id="ARBA00023163"/>
    </source>
</evidence>
<dbReference type="Gene3D" id="1.10.1740.10">
    <property type="match status" value="1"/>
</dbReference>
<dbReference type="GO" id="GO:0003677">
    <property type="term" value="F:DNA binding"/>
    <property type="evidence" value="ECO:0007669"/>
    <property type="project" value="UniProtKB-KW"/>
</dbReference>
<evidence type="ECO:0000256" key="4">
    <source>
        <dbReference type="ARBA" id="ARBA00023125"/>
    </source>
</evidence>